<comment type="caution">
    <text evidence="1">The sequence shown here is derived from an EMBL/GenBank/DDBJ whole genome shotgun (WGS) entry which is preliminary data.</text>
</comment>
<evidence type="ECO:0000313" key="1">
    <source>
        <dbReference type="EMBL" id="PMB24329.1"/>
    </source>
</evidence>
<dbReference type="AlphaFoldDB" id="A0A2N6LJ16"/>
<dbReference type="EMBL" id="NMQE01000225">
    <property type="protein sequence ID" value="PMB24329.1"/>
    <property type="molecule type" value="Genomic_DNA"/>
</dbReference>
<proteinExistence type="predicted"/>
<protein>
    <submittedName>
        <fullName evidence="1">Uncharacterized protein</fullName>
    </submittedName>
</protein>
<gene>
    <name evidence="1" type="ORF">CEN46_08180</name>
</gene>
<name>A0A2N6LJ16_9CYAN</name>
<reference evidence="1 2" key="1">
    <citation type="submission" date="2017-07" db="EMBL/GenBank/DDBJ databases">
        <title>Genomes of Fischerella (Mastigocladus) sp. strains.</title>
        <authorList>
            <person name="Miller S.R."/>
        </authorList>
    </citation>
    <scope>NUCLEOTIDE SEQUENCE [LARGE SCALE GENOMIC DNA]</scope>
    <source>
        <strain evidence="1 2">CCMEE 5318</strain>
    </source>
</reference>
<dbReference type="RefSeq" id="WP_219724680.1">
    <property type="nucleotide sequence ID" value="NZ_NMQE01000225.1"/>
</dbReference>
<accession>A0A2N6LJ16</accession>
<evidence type="ECO:0000313" key="2">
    <source>
        <dbReference type="Proteomes" id="UP000235081"/>
    </source>
</evidence>
<feature type="non-terminal residue" evidence="1">
    <location>
        <position position="1"/>
    </location>
</feature>
<sequence>GVSTLVVHAVSTNSTMTMIISRIFCRITAENKVLGGKSGIYTTLSVGYSRLQTESKLKSICINFLSLMNLIAIFPGKINTYDSS</sequence>
<dbReference type="Proteomes" id="UP000235081">
    <property type="component" value="Unassembled WGS sequence"/>
</dbReference>
<organism evidence="1 2">
    <name type="scientific">Fischerella thermalis CCMEE 5318</name>
    <dbReference type="NCBI Taxonomy" id="2019666"/>
    <lineage>
        <taxon>Bacteria</taxon>
        <taxon>Bacillati</taxon>
        <taxon>Cyanobacteriota</taxon>
        <taxon>Cyanophyceae</taxon>
        <taxon>Nostocales</taxon>
        <taxon>Hapalosiphonaceae</taxon>
        <taxon>Fischerella</taxon>
    </lineage>
</organism>